<feature type="compositionally biased region" description="Polar residues" evidence="1">
    <location>
        <begin position="260"/>
        <end position="269"/>
    </location>
</feature>
<feature type="compositionally biased region" description="Basic and acidic residues" evidence="1">
    <location>
        <begin position="276"/>
        <end position="304"/>
    </location>
</feature>
<feature type="compositionally biased region" description="Basic and acidic residues" evidence="1">
    <location>
        <begin position="403"/>
        <end position="421"/>
    </location>
</feature>
<name>A0A5J5B599_9ASTE</name>
<reference evidence="2 3" key="1">
    <citation type="submission" date="2019-09" db="EMBL/GenBank/DDBJ databases">
        <title>A chromosome-level genome assembly of the Chinese tupelo Nyssa sinensis.</title>
        <authorList>
            <person name="Yang X."/>
            <person name="Kang M."/>
            <person name="Yang Y."/>
            <person name="Xiong H."/>
            <person name="Wang M."/>
            <person name="Zhang Z."/>
            <person name="Wang Z."/>
            <person name="Wu H."/>
            <person name="Ma T."/>
            <person name="Liu J."/>
            <person name="Xi Z."/>
        </authorList>
    </citation>
    <scope>NUCLEOTIDE SEQUENCE [LARGE SCALE GENOMIC DNA]</scope>
    <source>
        <strain evidence="2">J267</strain>
        <tissue evidence="2">Leaf</tissue>
    </source>
</reference>
<dbReference type="EMBL" id="CM018039">
    <property type="protein sequence ID" value="KAA8536321.1"/>
    <property type="molecule type" value="Genomic_DNA"/>
</dbReference>
<feature type="compositionally biased region" description="Basic and acidic residues" evidence="1">
    <location>
        <begin position="227"/>
        <end position="236"/>
    </location>
</feature>
<evidence type="ECO:0000256" key="1">
    <source>
        <dbReference type="SAM" id="MobiDB-lite"/>
    </source>
</evidence>
<feature type="region of interest" description="Disordered" evidence="1">
    <location>
        <begin position="692"/>
        <end position="754"/>
    </location>
</feature>
<feature type="compositionally biased region" description="Basic and acidic residues" evidence="1">
    <location>
        <begin position="248"/>
        <end position="259"/>
    </location>
</feature>
<feature type="compositionally biased region" description="Basic and acidic residues" evidence="1">
    <location>
        <begin position="473"/>
        <end position="488"/>
    </location>
</feature>
<sequence length="754" mass="83807">MEEEQTKTSTRRSRRPSSLTSVSPDPYRPDDRYWFCLRVGCDQKHEEELDPEAVYKNFVLRVMAARSPNIRLQKALNKKGPSANIKCPLTAPAKSSKSGVSRLAVISSISQKMVDTKRKDKPLTKASSTPNARVKQVAAKYLTTPRNQKCLPNPNSFRSGPNLRPTTLAVPKNRIVAKALVFHSPKKGISVKSSVELRTPLTKICEGMKRLQITSQRKRVLGYSHKSSKDIKRDPNKSLPLNPPSGRQCKDKSRAKDSLHPQSCNNQETKSLRCMKGKDKGKYKEMVEKDSSDMDIDVKSRDGSVSKINKGNGCHEHLTMLKTSGNFGSTGSTQEEAIPCIDAPTSSENLDAMLSVSGDSREAPPSTENLDVSDDSGGEMNILSTSRESDLEENELPKLQSQNRKDDQGSERNEQEVKTKSSSEQGGSPKDHPTSYPPLEGAGHESEILDSDDKENASASTDNRNLSNSNNACERKILGRQEIHENNKKVAQTMDKNLKEGLTSTRTGAPGMKYKKPKPTNPKPFRLRTDERGILKERKIHLLAPMKEIATDSKTRHGNEMQRNEICLDQSKYNNDTHEGSKKELAKDHQNDEPQQIRTTDLKTWKEKVESKMATINPKRHSALTCQKPIPDISELEYGKVNVNKKSESSLRKTKSPSLQQQFVRPKGLASTKKAMSSYMMPAQQLSVIKETSSTIAKPKEAGELTESATPSATRASFHAASRSLSRGRSATIPKEPNFRSVHTTPKSRTRKVA</sequence>
<protein>
    <submittedName>
        <fullName evidence="2">Uncharacterized protein</fullName>
    </submittedName>
</protein>
<feature type="compositionally biased region" description="Polar residues" evidence="1">
    <location>
        <begin position="457"/>
        <end position="472"/>
    </location>
</feature>
<dbReference type="PANTHER" id="PTHR37241">
    <property type="entry name" value="NEUROFILAMENT HEAVY PROTEIN"/>
    <property type="match status" value="1"/>
</dbReference>
<feature type="region of interest" description="Disordered" evidence="1">
    <location>
        <begin position="1"/>
        <end position="28"/>
    </location>
</feature>
<dbReference type="OrthoDB" id="785936at2759"/>
<organism evidence="2 3">
    <name type="scientific">Nyssa sinensis</name>
    <dbReference type="NCBI Taxonomy" id="561372"/>
    <lineage>
        <taxon>Eukaryota</taxon>
        <taxon>Viridiplantae</taxon>
        <taxon>Streptophyta</taxon>
        <taxon>Embryophyta</taxon>
        <taxon>Tracheophyta</taxon>
        <taxon>Spermatophyta</taxon>
        <taxon>Magnoliopsida</taxon>
        <taxon>eudicotyledons</taxon>
        <taxon>Gunneridae</taxon>
        <taxon>Pentapetalae</taxon>
        <taxon>asterids</taxon>
        <taxon>Cornales</taxon>
        <taxon>Nyssaceae</taxon>
        <taxon>Nyssa</taxon>
    </lineage>
</organism>
<dbReference type="AlphaFoldDB" id="A0A5J5B599"/>
<proteinExistence type="predicted"/>
<dbReference type="Proteomes" id="UP000325577">
    <property type="component" value="Linkage Group LG16"/>
</dbReference>
<feature type="compositionally biased region" description="Low complexity" evidence="1">
    <location>
        <begin position="720"/>
        <end position="731"/>
    </location>
</feature>
<feature type="compositionally biased region" description="Basic and acidic residues" evidence="1">
    <location>
        <begin position="575"/>
        <end position="592"/>
    </location>
</feature>
<feature type="region of interest" description="Disordered" evidence="1">
    <location>
        <begin position="143"/>
        <end position="166"/>
    </location>
</feature>
<evidence type="ECO:0000313" key="2">
    <source>
        <dbReference type="EMBL" id="KAA8536321.1"/>
    </source>
</evidence>
<evidence type="ECO:0000313" key="3">
    <source>
        <dbReference type="Proteomes" id="UP000325577"/>
    </source>
</evidence>
<dbReference type="PANTHER" id="PTHR37241:SF1">
    <property type="entry name" value="NEUROFILAMENT HEAVY PROTEIN"/>
    <property type="match status" value="1"/>
</dbReference>
<feature type="region of interest" description="Disordered" evidence="1">
    <location>
        <begin position="566"/>
        <end position="597"/>
    </location>
</feature>
<keyword evidence="3" id="KW-1185">Reference proteome</keyword>
<gene>
    <name evidence="2" type="ORF">F0562_028799</name>
</gene>
<feature type="region of interest" description="Disordered" evidence="1">
    <location>
        <begin position="217"/>
        <end position="311"/>
    </location>
</feature>
<accession>A0A5J5B599</accession>
<feature type="region of interest" description="Disordered" evidence="1">
    <location>
        <begin position="357"/>
        <end position="533"/>
    </location>
</feature>